<keyword evidence="3" id="KW-0862">Zinc</keyword>
<feature type="compositionally biased region" description="Polar residues" evidence="6">
    <location>
        <begin position="121"/>
        <end position="136"/>
    </location>
</feature>
<dbReference type="PROSITE" id="PS00028">
    <property type="entry name" value="ZINC_FINGER_C2H2_1"/>
    <property type="match status" value="2"/>
</dbReference>
<feature type="domain" description="C2H2-type" evidence="7">
    <location>
        <begin position="1"/>
        <end position="27"/>
    </location>
</feature>
<evidence type="ECO:0000256" key="1">
    <source>
        <dbReference type="ARBA" id="ARBA00022723"/>
    </source>
</evidence>
<keyword evidence="1" id="KW-0479">Metal-binding</keyword>
<reference evidence="9" key="1">
    <citation type="journal article" date="2016" name="Nature">
        <title>Genome evolution in the allotetraploid frog Xenopus laevis.</title>
        <authorList>
            <person name="Session A.M."/>
            <person name="Uno Y."/>
            <person name="Kwon T."/>
            <person name="Chapman J.A."/>
            <person name="Toyoda A."/>
            <person name="Takahashi S."/>
            <person name="Fukui A."/>
            <person name="Hikosaka A."/>
            <person name="Suzuki A."/>
            <person name="Kondo M."/>
            <person name="van Heeringen S.J."/>
            <person name="Quigley I."/>
            <person name="Heinz S."/>
            <person name="Ogino H."/>
            <person name="Ochi H."/>
            <person name="Hellsten U."/>
            <person name="Lyons J.B."/>
            <person name="Simakov O."/>
            <person name="Putnam N."/>
            <person name="Stites J."/>
            <person name="Kuroki Y."/>
            <person name="Tanaka T."/>
            <person name="Michiue T."/>
            <person name="Watanabe M."/>
            <person name="Bogdanovic O."/>
            <person name="Lister R."/>
            <person name="Georgiou G."/>
            <person name="Paranjpe S.S."/>
            <person name="van Kruijsbergen I."/>
            <person name="Shu S."/>
            <person name="Carlson J."/>
            <person name="Kinoshita T."/>
            <person name="Ohta Y."/>
            <person name="Mawaribuchi S."/>
            <person name="Jenkins J."/>
            <person name="Grimwood J."/>
            <person name="Schmutz J."/>
            <person name="Mitros T."/>
            <person name="Mozaffari S.V."/>
            <person name="Suzuki Y."/>
            <person name="Haramoto Y."/>
            <person name="Yamamoto T.S."/>
            <person name="Takagi C."/>
            <person name="Heald R."/>
            <person name="Miller K."/>
            <person name="Haudenschild C."/>
            <person name="Kitzman J."/>
            <person name="Nakayama T."/>
            <person name="Izutsu Y."/>
            <person name="Robert J."/>
            <person name="Fortriede J."/>
            <person name="Burns K."/>
            <person name="Lotay V."/>
            <person name="Karimi K."/>
            <person name="Yasuoka Y."/>
            <person name="Dichmann D.S."/>
            <person name="Flajnik M.F."/>
            <person name="Houston D.W."/>
            <person name="Shendure J."/>
            <person name="DuPasquier L."/>
            <person name="Vize P.D."/>
            <person name="Zorn A.M."/>
            <person name="Ito M."/>
            <person name="Marcotte E.M."/>
            <person name="Wallingford J.B."/>
            <person name="Ito Y."/>
            <person name="Asashima M."/>
            <person name="Ueno N."/>
            <person name="Matsuda Y."/>
            <person name="Veenstra G.J."/>
            <person name="Fujiyama A."/>
            <person name="Harland R.M."/>
            <person name="Taira M."/>
            <person name="Rokhsar D.S."/>
        </authorList>
    </citation>
    <scope>NUCLEOTIDE SEQUENCE [LARGE SCALE GENOMIC DNA]</scope>
    <source>
        <strain evidence="9">J</strain>
    </source>
</reference>
<dbReference type="InterPro" id="IPR036236">
    <property type="entry name" value="Znf_C2H2_sf"/>
</dbReference>
<name>A0A974DJM2_XENLA</name>
<evidence type="ECO:0000256" key="5">
    <source>
        <dbReference type="PROSITE-ProRule" id="PRU00042"/>
    </source>
</evidence>
<dbReference type="Gene3D" id="3.30.160.60">
    <property type="entry name" value="Classic Zinc Finger"/>
    <property type="match status" value="2"/>
</dbReference>
<dbReference type="Proteomes" id="UP000694892">
    <property type="component" value="Chromosome 2S"/>
</dbReference>
<evidence type="ECO:0000313" key="9">
    <source>
        <dbReference type="Proteomes" id="UP000694892"/>
    </source>
</evidence>
<dbReference type="PANTHER" id="PTHR46179">
    <property type="entry name" value="ZINC FINGER PROTEIN"/>
    <property type="match status" value="1"/>
</dbReference>
<feature type="domain" description="C2H2-type" evidence="7">
    <location>
        <begin position="60"/>
        <end position="92"/>
    </location>
</feature>
<dbReference type="InterPro" id="IPR013087">
    <property type="entry name" value="Znf_C2H2_type"/>
</dbReference>
<evidence type="ECO:0000256" key="4">
    <source>
        <dbReference type="ARBA" id="ARBA00040434"/>
    </source>
</evidence>
<dbReference type="GO" id="GO:0008270">
    <property type="term" value="F:zinc ion binding"/>
    <property type="evidence" value="ECO:0007669"/>
    <property type="project" value="UniProtKB-KW"/>
</dbReference>
<feature type="domain" description="C2H2-type" evidence="7">
    <location>
        <begin position="29"/>
        <end position="59"/>
    </location>
</feature>
<evidence type="ECO:0000256" key="3">
    <source>
        <dbReference type="ARBA" id="ARBA00022833"/>
    </source>
</evidence>
<dbReference type="EMBL" id="CM004469">
    <property type="protein sequence ID" value="OCT93144.1"/>
    <property type="molecule type" value="Genomic_DNA"/>
</dbReference>
<evidence type="ECO:0000259" key="7">
    <source>
        <dbReference type="PROSITE" id="PS50157"/>
    </source>
</evidence>
<dbReference type="FunFam" id="3.30.160.60:FF:000446">
    <property type="entry name" value="Zinc finger protein"/>
    <property type="match status" value="1"/>
</dbReference>
<feature type="region of interest" description="Disordered" evidence="6">
    <location>
        <begin position="112"/>
        <end position="136"/>
    </location>
</feature>
<organism evidence="8 9">
    <name type="scientific">Xenopus laevis</name>
    <name type="common">African clawed frog</name>
    <dbReference type="NCBI Taxonomy" id="8355"/>
    <lineage>
        <taxon>Eukaryota</taxon>
        <taxon>Metazoa</taxon>
        <taxon>Chordata</taxon>
        <taxon>Craniata</taxon>
        <taxon>Vertebrata</taxon>
        <taxon>Euteleostomi</taxon>
        <taxon>Amphibia</taxon>
        <taxon>Batrachia</taxon>
        <taxon>Anura</taxon>
        <taxon>Pipoidea</taxon>
        <taxon>Pipidae</taxon>
        <taxon>Xenopodinae</taxon>
        <taxon>Xenopus</taxon>
        <taxon>Xenopus</taxon>
    </lineage>
</organism>
<dbReference type="SUPFAM" id="SSF57667">
    <property type="entry name" value="beta-beta-alpha zinc fingers"/>
    <property type="match status" value="2"/>
</dbReference>
<proteinExistence type="predicted"/>
<dbReference type="GO" id="GO:0005634">
    <property type="term" value="C:nucleus"/>
    <property type="evidence" value="ECO:0007669"/>
    <property type="project" value="TreeGrafter"/>
</dbReference>
<dbReference type="SMART" id="SM00355">
    <property type="entry name" value="ZnF_C2H2"/>
    <property type="match status" value="3"/>
</dbReference>
<dbReference type="PANTHER" id="PTHR46179:SF1">
    <property type="entry name" value="TRANSCRIPTION FACTOR IIIA"/>
    <property type="match status" value="1"/>
</dbReference>
<dbReference type="InterPro" id="IPR051061">
    <property type="entry name" value="Zinc_finger_trans_reg"/>
</dbReference>
<dbReference type="AlphaFoldDB" id="A0A974DJM2"/>
<sequence length="136" mass="15652">MCDQCNRTFKQKDHLRDHKKTHEKERTVYNCPRDGCECSYTTAFNLPSHIQSFHEEQRTFVCEHAECGKSFAMKMSNRSLERHSVVHDPEKRKVPYGYTLTTQEKNAAVLGTEKTDLSVKNKPSGTETNGSLVLEK</sequence>
<protein>
    <recommendedName>
        <fullName evidence="4">Transcription factor IIIA</fullName>
    </recommendedName>
</protein>
<evidence type="ECO:0000313" key="8">
    <source>
        <dbReference type="EMBL" id="OCT93144.1"/>
    </source>
</evidence>
<keyword evidence="2 5" id="KW-0863">Zinc-finger</keyword>
<gene>
    <name evidence="8" type="ORF">XELAEV_18016209mg</name>
</gene>
<evidence type="ECO:0000256" key="2">
    <source>
        <dbReference type="ARBA" id="ARBA00022771"/>
    </source>
</evidence>
<dbReference type="PROSITE" id="PS50157">
    <property type="entry name" value="ZINC_FINGER_C2H2_2"/>
    <property type="match status" value="3"/>
</dbReference>
<accession>A0A974DJM2</accession>
<dbReference type="Pfam" id="PF00096">
    <property type="entry name" value="zf-C2H2"/>
    <property type="match status" value="1"/>
</dbReference>
<evidence type="ECO:0000256" key="6">
    <source>
        <dbReference type="SAM" id="MobiDB-lite"/>
    </source>
</evidence>